<dbReference type="InterPro" id="IPR013610">
    <property type="entry name" value="ArdC_N"/>
</dbReference>
<dbReference type="Pfam" id="PF08401">
    <property type="entry name" value="ArdcN"/>
    <property type="match status" value="1"/>
</dbReference>
<evidence type="ECO:0008006" key="4">
    <source>
        <dbReference type="Google" id="ProtNLM"/>
    </source>
</evidence>
<accession>A0AA48M543</accession>
<evidence type="ECO:0000259" key="2">
    <source>
        <dbReference type="Pfam" id="PF18818"/>
    </source>
</evidence>
<organism evidence="3">
    <name type="scientific">freshwater sediment metagenome</name>
    <dbReference type="NCBI Taxonomy" id="556182"/>
    <lineage>
        <taxon>unclassified sequences</taxon>
        <taxon>metagenomes</taxon>
        <taxon>ecological metagenomes</taxon>
    </lineage>
</organism>
<evidence type="ECO:0000259" key="1">
    <source>
        <dbReference type="Pfam" id="PF08401"/>
    </source>
</evidence>
<proteinExistence type="predicted"/>
<gene>
    <name evidence="3" type="ORF">AMST5_03354</name>
</gene>
<dbReference type="GO" id="GO:0003697">
    <property type="term" value="F:single-stranded DNA binding"/>
    <property type="evidence" value="ECO:0007669"/>
    <property type="project" value="InterPro"/>
</dbReference>
<name>A0AA48M543_9ZZZZ</name>
<protein>
    <recommendedName>
        <fullName evidence="4">DUF1738 domain-containing protein</fullName>
    </recommendedName>
</protein>
<dbReference type="EMBL" id="OY288114">
    <property type="protein sequence ID" value="CAJ0882621.1"/>
    <property type="molecule type" value="Genomic_DNA"/>
</dbReference>
<dbReference type="AlphaFoldDB" id="A0AA48M543"/>
<feature type="domain" description="Polyvalent protein metallopeptidase" evidence="2">
    <location>
        <begin position="149"/>
        <end position="209"/>
    </location>
</feature>
<reference evidence="3" key="1">
    <citation type="submission" date="2023-07" db="EMBL/GenBank/DDBJ databases">
        <authorList>
            <person name="Pelsma A.J. K."/>
        </authorList>
    </citation>
    <scope>NUCLEOTIDE SEQUENCE</scope>
</reference>
<feature type="domain" description="N-terminal" evidence="1">
    <location>
        <begin position="7"/>
        <end position="124"/>
    </location>
</feature>
<dbReference type="InterPro" id="IPR041459">
    <property type="entry name" value="MPTase-PolyVal"/>
</dbReference>
<sequence length="221" mass="24545">MNSERFDIHQHITNQIVEAIERGTGEFRLPWHRSSSNIMRPANIASKAPYRGVNILSLWASADANGYESGLWGSFKQWREIGAQVKKGETASYVVFYKQIIVGSDSDDEDESGTRMFARATPVFAAEQVNGYTPSAIEEPGTIIEPISQAEAFIAATGARIEHGGNRAFYRPSTDRIQLPPRESFVGTATSSPAESYYSTLLHELTHYAAFLIMPRRHGFA</sequence>
<dbReference type="Pfam" id="PF18818">
    <property type="entry name" value="MPTase-PolyVal"/>
    <property type="match status" value="1"/>
</dbReference>
<evidence type="ECO:0000313" key="3">
    <source>
        <dbReference type="EMBL" id="CAJ0882621.1"/>
    </source>
</evidence>